<evidence type="ECO:0000313" key="6">
    <source>
        <dbReference type="Proteomes" id="UP000389128"/>
    </source>
</evidence>
<evidence type="ECO:0000256" key="2">
    <source>
        <dbReference type="PROSITE-ProRule" id="PRU00335"/>
    </source>
</evidence>
<feature type="DNA-binding region" description="H-T-H motif" evidence="2">
    <location>
        <begin position="46"/>
        <end position="65"/>
    </location>
</feature>
<sequence>MPASDKPADEAETRPPRQRLSPDTRIPLILDAALVEFSARGYNATRIDDIAARAGLSKGGLYAHFSGKDKVFEALLKRSLVAPVLEIESLLAHSADMRTLIEHLVDILHAQLTNPAMRATARLLLSEGHRLPDVVALWRQNTLDAMHFQLGVLLRRCVTQGLCKDSTVVRHPWLILSPVAHTLIQQLAFGTLPPKELRQARDAHVDMLCELLLMT</sequence>
<dbReference type="Proteomes" id="UP000389128">
    <property type="component" value="Unassembled WGS sequence"/>
</dbReference>
<dbReference type="PROSITE" id="PS50977">
    <property type="entry name" value="HTH_TETR_2"/>
    <property type="match status" value="1"/>
</dbReference>
<feature type="domain" description="HTH tetR-type" evidence="4">
    <location>
        <begin position="23"/>
        <end position="83"/>
    </location>
</feature>
<dbReference type="InterPro" id="IPR009057">
    <property type="entry name" value="Homeodomain-like_sf"/>
</dbReference>
<dbReference type="PANTHER" id="PTHR30055:SF223">
    <property type="entry name" value="HTH-TYPE TRANSCRIPTIONAL REGULATOR UIDR"/>
    <property type="match status" value="1"/>
</dbReference>
<accession>A0A6C2CRH6</accession>
<evidence type="ECO:0000256" key="1">
    <source>
        <dbReference type="ARBA" id="ARBA00023125"/>
    </source>
</evidence>
<dbReference type="AlphaFoldDB" id="A0A6C2CRH6"/>
<feature type="region of interest" description="Disordered" evidence="3">
    <location>
        <begin position="1"/>
        <end position="22"/>
    </location>
</feature>
<evidence type="ECO:0000259" key="4">
    <source>
        <dbReference type="PROSITE" id="PS50977"/>
    </source>
</evidence>
<reference evidence="5 6" key="1">
    <citation type="submission" date="2019-01" db="EMBL/GenBank/DDBJ databases">
        <title>Zoogloea oleivorans genome sequencing and assembly.</title>
        <authorList>
            <person name="Tancsics A."/>
            <person name="Farkas M."/>
            <person name="Kriszt B."/>
            <person name="Maroti G."/>
            <person name="Horvath B."/>
        </authorList>
    </citation>
    <scope>NUCLEOTIDE SEQUENCE [LARGE SCALE GENOMIC DNA]</scope>
    <source>
        <strain evidence="5 6">Buc</strain>
    </source>
</reference>
<dbReference type="PANTHER" id="PTHR30055">
    <property type="entry name" value="HTH-TYPE TRANSCRIPTIONAL REGULATOR RUTR"/>
    <property type="match status" value="1"/>
</dbReference>
<dbReference type="GO" id="GO:0000976">
    <property type="term" value="F:transcription cis-regulatory region binding"/>
    <property type="evidence" value="ECO:0007669"/>
    <property type="project" value="TreeGrafter"/>
</dbReference>
<dbReference type="SUPFAM" id="SSF46689">
    <property type="entry name" value="Homeodomain-like"/>
    <property type="match status" value="1"/>
</dbReference>
<keyword evidence="1 2" id="KW-0238">DNA-binding</keyword>
<evidence type="ECO:0000256" key="3">
    <source>
        <dbReference type="SAM" id="MobiDB-lite"/>
    </source>
</evidence>
<dbReference type="GO" id="GO:0003700">
    <property type="term" value="F:DNA-binding transcription factor activity"/>
    <property type="evidence" value="ECO:0007669"/>
    <property type="project" value="TreeGrafter"/>
</dbReference>
<name>A0A6C2CRH6_9RHOO</name>
<gene>
    <name evidence="5" type="ORF">ETQ85_12505</name>
</gene>
<proteinExistence type="predicted"/>
<dbReference type="PRINTS" id="PR00455">
    <property type="entry name" value="HTHTETR"/>
</dbReference>
<dbReference type="Gene3D" id="1.10.357.10">
    <property type="entry name" value="Tetracycline Repressor, domain 2"/>
    <property type="match status" value="1"/>
</dbReference>
<dbReference type="OrthoDB" id="116240at2"/>
<comment type="caution">
    <text evidence="5">The sequence shown here is derived from an EMBL/GenBank/DDBJ whole genome shotgun (WGS) entry which is preliminary data.</text>
</comment>
<dbReference type="EMBL" id="SDKK01000011">
    <property type="protein sequence ID" value="TYC56119.1"/>
    <property type="molecule type" value="Genomic_DNA"/>
</dbReference>
<dbReference type="InterPro" id="IPR001647">
    <property type="entry name" value="HTH_TetR"/>
</dbReference>
<dbReference type="InterPro" id="IPR036271">
    <property type="entry name" value="Tet_transcr_reg_TetR-rel_C_sf"/>
</dbReference>
<keyword evidence="6" id="KW-1185">Reference proteome</keyword>
<organism evidence="5 6">
    <name type="scientific">Zoogloea oleivorans</name>
    <dbReference type="NCBI Taxonomy" id="1552750"/>
    <lineage>
        <taxon>Bacteria</taxon>
        <taxon>Pseudomonadati</taxon>
        <taxon>Pseudomonadota</taxon>
        <taxon>Betaproteobacteria</taxon>
        <taxon>Rhodocyclales</taxon>
        <taxon>Zoogloeaceae</taxon>
        <taxon>Zoogloea</taxon>
    </lineage>
</organism>
<protein>
    <submittedName>
        <fullName evidence="5">TetR/AcrR family transcriptional regulator</fullName>
    </submittedName>
</protein>
<dbReference type="RefSeq" id="WP_148579411.1">
    <property type="nucleotide sequence ID" value="NZ_JAVEUW010000071.1"/>
</dbReference>
<dbReference type="Pfam" id="PF00440">
    <property type="entry name" value="TetR_N"/>
    <property type="match status" value="1"/>
</dbReference>
<evidence type="ECO:0000313" key="5">
    <source>
        <dbReference type="EMBL" id="TYC56119.1"/>
    </source>
</evidence>
<dbReference type="InterPro" id="IPR050109">
    <property type="entry name" value="HTH-type_TetR-like_transc_reg"/>
</dbReference>
<feature type="compositionally biased region" description="Basic and acidic residues" evidence="3">
    <location>
        <begin position="1"/>
        <end position="15"/>
    </location>
</feature>
<dbReference type="SUPFAM" id="SSF48498">
    <property type="entry name" value="Tetracyclin repressor-like, C-terminal domain"/>
    <property type="match status" value="1"/>
</dbReference>